<feature type="signal peptide" evidence="1">
    <location>
        <begin position="1"/>
        <end position="33"/>
    </location>
</feature>
<evidence type="ECO:0000313" key="2">
    <source>
        <dbReference type="EMBL" id="MBA4649596.1"/>
    </source>
</evidence>
<reference evidence="2" key="2">
    <citation type="submission" date="2020-07" db="EMBL/GenBank/DDBJ databases">
        <authorList>
            <person name="Vera ALvarez R."/>
            <person name="Arias-Moreno D.M."/>
            <person name="Jimenez-Jacinto V."/>
            <person name="Jimenez-Bremont J.F."/>
            <person name="Swaminathan K."/>
            <person name="Moose S.P."/>
            <person name="Guerrero-Gonzalez M.L."/>
            <person name="Marino-Ramirez L."/>
            <person name="Landsman D."/>
            <person name="Rodriguez-Kessler M."/>
            <person name="Delgado-Sanchez P."/>
        </authorList>
    </citation>
    <scope>NUCLEOTIDE SEQUENCE</scope>
    <source>
        <tissue evidence="2">Cladode</tissue>
    </source>
</reference>
<proteinExistence type="predicted"/>
<feature type="chain" id="PRO_5028437925" evidence="1">
    <location>
        <begin position="34"/>
        <end position="123"/>
    </location>
</feature>
<dbReference type="EMBL" id="GISG01161145">
    <property type="protein sequence ID" value="MBA4649596.1"/>
    <property type="molecule type" value="Transcribed_RNA"/>
</dbReference>
<dbReference type="AlphaFoldDB" id="A0A7C8ZRV8"/>
<name>A0A7C8ZRV8_OPUST</name>
<evidence type="ECO:0000256" key="1">
    <source>
        <dbReference type="SAM" id="SignalP"/>
    </source>
</evidence>
<organism evidence="2">
    <name type="scientific">Opuntia streptacantha</name>
    <name type="common">Prickly pear cactus</name>
    <name type="synonym">Opuntia cardona</name>
    <dbReference type="NCBI Taxonomy" id="393608"/>
    <lineage>
        <taxon>Eukaryota</taxon>
        <taxon>Viridiplantae</taxon>
        <taxon>Streptophyta</taxon>
        <taxon>Embryophyta</taxon>
        <taxon>Tracheophyta</taxon>
        <taxon>Spermatophyta</taxon>
        <taxon>Magnoliopsida</taxon>
        <taxon>eudicotyledons</taxon>
        <taxon>Gunneridae</taxon>
        <taxon>Pentapetalae</taxon>
        <taxon>Caryophyllales</taxon>
        <taxon>Cactineae</taxon>
        <taxon>Cactaceae</taxon>
        <taxon>Opuntioideae</taxon>
        <taxon>Opuntia</taxon>
    </lineage>
</organism>
<keyword evidence="1" id="KW-0732">Signal</keyword>
<protein>
    <submittedName>
        <fullName evidence="2">Uncharacterized protein</fullName>
    </submittedName>
</protein>
<reference evidence="2" key="1">
    <citation type="journal article" date="2013" name="J. Plant Res.">
        <title>Effect of fungi and light on seed germination of three Opuntia species from semiarid lands of central Mexico.</title>
        <authorList>
            <person name="Delgado-Sanchez P."/>
            <person name="Jimenez-Bremont J.F."/>
            <person name="Guerrero-Gonzalez Mde L."/>
            <person name="Flores J."/>
        </authorList>
    </citation>
    <scope>NUCLEOTIDE SEQUENCE</scope>
    <source>
        <tissue evidence="2">Cladode</tissue>
    </source>
</reference>
<accession>A0A7C8ZRV8</accession>
<sequence>MAMRLMFPFRLGAASATCIVAALLLVVLPAAQAVHKAFRRDPGSPHWHHSAFHDVKDSVRSDVRRMLHTRAEVSCYFLFLSRVSLCWICVLYIAEFTWEIVVVVKFIYFFGGIESCDFCWELD</sequence>